<dbReference type="Gene3D" id="2.60.40.1460">
    <property type="entry name" value="Integrin domains. Chain A, domain 2"/>
    <property type="match status" value="1"/>
</dbReference>
<dbReference type="GO" id="GO:0033627">
    <property type="term" value="P:cell adhesion mediated by integrin"/>
    <property type="evidence" value="ECO:0007669"/>
    <property type="project" value="TreeGrafter"/>
</dbReference>
<keyword evidence="14" id="KW-0325">Glycoprotein</keyword>
<dbReference type="AlphaFoldDB" id="A0A9X9LJ91"/>
<comment type="subcellular location">
    <subcellularLocation>
        <location evidence="1 16">Membrane</location>
        <topology evidence="1 16">Single-pass type I membrane protein</topology>
    </subcellularLocation>
</comment>
<dbReference type="InterPro" id="IPR013649">
    <property type="entry name" value="Integrin_alpha_Ig-like_1"/>
</dbReference>
<dbReference type="GO" id="GO:0046872">
    <property type="term" value="F:metal ion binding"/>
    <property type="evidence" value="ECO:0007669"/>
    <property type="project" value="UniProtKB-KW"/>
</dbReference>
<accession>A0A9X9LJ91</accession>
<dbReference type="GO" id="GO:0098609">
    <property type="term" value="P:cell-cell adhesion"/>
    <property type="evidence" value="ECO:0007669"/>
    <property type="project" value="TreeGrafter"/>
</dbReference>
<dbReference type="Gene3D" id="2.60.40.1510">
    <property type="entry name" value="ntegrin, alpha v. Chain A, domain 3"/>
    <property type="match status" value="1"/>
</dbReference>
<dbReference type="InterPro" id="IPR032695">
    <property type="entry name" value="Integrin_dom_sf"/>
</dbReference>
<evidence type="ECO:0000256" key="5">
    <source>
        <dbReference type="ARBA" id="ARBA00022729"/>
    </source>
</evidence>
<name>A0A9X9LJ91_GULGU</name>
<feature type="repeat" description="FG-GAP" evidence="15">
    <location>
        <begin position="1"/>
        <end position="38"/>
    </location>
</feature>
<dbReference type="Pfam" id="PF01839">
    <property type="entry name" value="FG-GAP"/>
    <property type="match status" value="1"/>
</dbReference>
<dbReference type="InterPro" id="IPR018184">
    <property type="entry name" value="Integrin_alpha_C_CS"/>
</dbReference>
<feature type="region of interest" description="Disordered" evidence="17">
    <location>
        <begin position="658"/>
        <end position="700"/>
    </location>
</feature>
<dbReference type="GO" id="GO:0008305">
    <property type="term" value="C:integrin complex"/>
    <property type="evidence" value="ECO:0007669"/>
    <property type="project" value="InterPro"/>
</dbReference>
<dbReference type="SUPFAM" id="SSF69318">
    <property type="entry name" value="Integrin alpha N-terminal domain"/>
    <property type="match status" value="1"/>
</dbReference>
<evidence type="ECO:0000256" key="4">
    <source>
        <dbReference type="ARBA" id="ARBA00022723"/>
    </source>
</evidence>
<evidence type="ECO:0000256" key="2">
    <source>
        <dbReference type="ARBA" id="ARBA00008054"/>
    </source>
</evidence>
<keyword evidence="13 16" id="KW-0675">Receptor</keyword>
<comment type="caution">
    <text evidence="20">The sequence shown here is derived from an EMBL/GenBank/DDBJ whole genome shotgun (WGS) entry which is preliminary data.</text>
</comment>
<evidence type="ECO:0000259" key="18">
    <source>
        <dbReference type="Pfam" id="PF08441"/>
    </source>
</evidence>
<dbReference type="InterPro" id="IPR028994">
    <property type="entry name" value="Integrin_alpha_N"/>
</dbReference>
<comment type="similarity">
    <text evidence="2 16">Belongs to the integrin alpha chain family.</text>
</comment>
<keyword evidence="11 16" id="KW-0472">Membrane</keyword>
<keyword evidence="3 16" id="KW-0812">Transmembrane</keyword>
<evidence type="ECO:0000259" key="19">
    <source>
        <dbReference type="Pfam" id="PF20805"/>
    </source>
</evidence>
<dbReference type="InterPro" id="IPR048285">
    <property type="entry name" value="Integrin_alpha_Ig-like_2"/>
</dbReference>
<keyword evidence="7" id="KW-0106">Calcium</keyword>
<dbReference type="PROSITE" id="PS51470">
    <property type="entry name" value="FG_GAP"/>
    <property type="match status" value="3"/>
</dbReference>
<keyword evidence="12" id="KW-1015">Disulfide bond</keyword>
<dbReference type="Gene3D" id="1.20.5.930">
    <property type="entry name" value="Bicelle-embedded integrin alpha(iib) transmembrane segment"/>
    <property type="match status" value="1"/>
</dbReference>
<feature type="transmembrane region" description="Helical" evidence="16">
    <location>
        <begin position="620"/>
        <end position="642"/>
    </location>
</feature>
<dbReference type="PRINTS" id="PR01185">
    <property type="entry name" value="INTEGRINA"/>
</dbReference>
<dbReference type="Pfam" id="PF20805">
    <property type="entry name" value="Integrin_A_Ig_2"/>
    <property type="match status" value="1"/>
</dbReference>
<evidence type="ECO:0000256" key="12">
    <source>
        <dbReference type="ARBA" id="ARBA00023157"/>
    </source>
</evidence>
<evidence type="ECO:0000256" key="7">
    <source>
        <dbReference type="ARBA" id="ARBA00022837"/>
    </source>
</evidence>
<keyword evidence="6" id="KW-0677">Repeat</keyword>
<organism evidence="20 21">
    <name type="scientific">Gulo gulo</name>
    <name type="common">Wolverine</name>
    <name type="synonym">Gluton</name>
    <dbReference type="NCBI Taxonomy" id="48420"/>
    <lineage>
        <taxon>Eukaryota</taxon>
        <taxon>Metazoa</taxon>
        <taxon>Chordata</taxon>
        <taxon>Craniata</taxon>
        <taxon>Vertebrata</taxon>
        <taxon>Euteleostomi</taxon>
        <taxon>Mammalia</taxon>
        <taxon>Eutheria</taxon>
        <taxon>Laurasiatheria</taxon>
        <taxon>Carnivora</taxon>
        <taxon>Caniformia</taxon>
        <taxon>Musteloidea</taxon>
        <taxon>Mustelidae</taxon>
        <taxon>Guloninae</taxon>
        <taxon>Gulo</taxon>
    </lineage>
</organism>
<evidence type="ECO:0000256" key="17">
    <source>
        <dbReference type="SAM" id="MobiDB-lite"/>
    </source>
</evidence>
<sequence length="700" mass="76755">MDQDGETELLLIGAPLFYGEQRGGRVFIYQKKQLGFEVVSELQGDPGYPLGRFGAAITALTDINGDGLVDVAVGAPLEEQGAVYIFNGQHGALSPRPSQRIKGTQVSSGIRWFGRSIHGVKDLGGDGLTDVAVGAEGLVVVLSSRPVVDILTQITFSPAEIPVHEVECSYSPSNKKKEGVNITVCFQVKPLTLQFQGLLVANLTYTLQLDGHRTRSRGMFPGGRHELSGHTVVTGHLSCTKFWFHFPVCIQDLISPINISLNFSLLEEEGTPRDQQAGRNVQPILRPSLHAETKEIPFEKNCGEDKECEADLGLSFSPGSGVLRLTPSASLSVSLILSNLEEDAYWVRLNLSFPQGLSFRKVEMRKPHSHIPVSCEELPEVSKLLTRILSCNVSSPIFKAGSLVAIQVMFHTLLNSSWGDFVELHANVSCDNEDSKVLENNLATTSIPILYPINILTEDKEDSTLYVSFTPKGPRSHSVNHFYQVRIQPSVYDHNVPALEAVVGVPGPHSEGPITHEWNVQMDPPVTCYREDLERLPSEAEPCLPRAKFHCPLDFKEEILVQVTGTVELVGEIKAPSMFSLCSSLSVSFNSSKHFHLYGSNASLAQVLMKVDIVYEKEMLYVYVLSGIGGLLVLLVIFAVLYKFGFFKRNLKEKMEATAEASNGIPREGSDQPESMEEAGDPGCLEPLHEEEAQDGGGKD</sequence>
<feature type="domain" description="Integrin alpha second immunoglobulin-like" evidence="19">
    <location>
        <begin position="302"/>
        <end position="447"/>
    </location>
</feature>
<dbReference type="InterPro" id="IPR013519">
    <property type="entry name" value="Int_alpha_beta-p"/>
</dbReference>
<evidence type="ECO:0000256" key="9">
    <source>
        <dbReference type="ARBA" id="ARBA00022989"/>
    </source>
</evidence>
<dbReference type="SUPFAM" id="SSF69179">
    <property type="entry name" value="Integrin domains"/>
    <property type="match status" value="2"/>
</dbReference>
<feature type="repeat" description="FG-GAP" evidence="15">
    <location>
        <begin position="39"/>
        <end position="95"/>
    </location>
</feature>
<feature type="domain" description="Integrin alpha first immunoglubulin-like" evidence="18">
    <location>
        <begin position="144"/>
        <end position="300"/>
    </location>
</feature>
<dbReference type="Gene3D" id="2.60.40.1530">
    <property type="entry name" value="ntegrin, alpha v. Chain A, domain 4"/>
    <property type="match status" value="1"/>
</dbReference>
<evidence type="ECO:0000256" key="14">
    <source>
        <dbReference type="ARBA" id="ARBA00023180"/>
    </source>
</evidence>
<keyword evidence="21" id="KW-1185">Reference proteome</keyword>
<feature type="repeat" description="FG-GAP" evidence="15">
    <location>
        <begin position="99"/>
        <end position="159"/>
    </location>
</feature>
<protein>
    <recommendedName>
        <fullName evidence="22">Integrin alpha-L</fullName>
    </recommendedName>
</protein>
<keyword evidence="10 16" id="KW-0401">Integrin</keyword>
<keyword evidence="4" id="KW-0479">Metal-binding</keyword>
<dbReference type="Proteomes" id="UP000269945">
    <property type="component" value="Unassembled WGS sequence"/>
</dbReference>
<evidence type="ECO:0000256" key="6">
    <source>
        <dbReference type="ARBA" id="ARBA00022737"/>
    </source>
</evidence>
<evidence type="ECO:0000256" key="15">
    <source>
        <dbReference type="PROSITE-ProRule" id="PRU00803"/>
    </source>
</evidence>
<evidence type="ECO:0000256" key="8">
    <source>
        <dbReference type="ARBA" id="ARBA00022889"/>
    </source>
</evidence>
<dbReference type="GO" id="GO:0007160">
    <property type="term" value="P:cell-matrix adhesion"/>
    <property type="evidence" value="ECO:0007669"/>
    <property type="project" value="TreeGrafter"/>
</dbReference>
<keyword evidence="8 16" id="KW-0130">Cell adhesion</keyword>
<feature type="compositionally biased region" description="Basic and acidic residues" evidence="17">
    <location>
        <begin position="687"/>
        <end position="700"/>
    </location>
</feature>
<evidence type="ECO:0000313" key="21">
    <source>
        <dbReference type="Proteomes" id="UP000269945"/>
    </source>
</evidence>
<evidence type="ECO:0000256" key="13">
    <source>
        <dbReference type="ARBA" id="ARBA00023170"/>
    </source>
</evidence>
<dbReference type="Gene3D" id="1.20.5.2120">
    <property type="match status" value="1"/>
</dbReference>
<dbReference type="Gene3D" id="2.130.10.130">
    <property type="entry name" value="Integrin alpha, N-terminal"/>
    <property type="match status" value="1"/>
</dbReference>
<reference evidence="20 21" key="1">
    <citation type="submission" date="2018-10" db="EMBL/GenBank/DDBJ databases">
        <authorList>
            <person name="Ekblom R."/>
            <person name="Jareborg N."/>
        </authorList>
    </citation>
    <scope>NUCLEOTIDE SEQUENCE [LARGE SCALE GENOMIC DNA]</scope>
    <source>
        <tissue evidence="20">Muscle</tissue>
    </source>
</reference>
<dbReference type="SMART" id="SM00191">
    <property type="entry name" value="Int_alpha"/>
    <property type="match status" value="2"/>
</dbReference>
<evidence type="ECO:0000313" key="20">
    <source>
        <dbReference type="EMBL" id="VCW69385.1"/>
    </source>
</evidence>
<gene>
    <name evidence="20" type="ORF">BN2614_LOCUS1</name>
</gene>
<evidence type="ECO:0008006" key="22">
    <source>
        <dbReference type="Google" id="ProtNLM"/>
    </source>
</evidence>
<proteinExistence type="inferred from homology"/>
<dbReference type="Pfam" id="PF08441">
    <property type="entry name" value="Integrin_A_Ig_1"/>
    <property type="match status" value="1"/>
</dbReference>
<dbReference type="PANTHER" id="PTHR23220:SF84">
    <property type="entry name" value="INTEGRIN ALPHA-L"/>
    <property type="match status" value="1"/>
</dbReference>
<keyword evidence="5" id="KW-0732">Signal</keyword>
<evidence type="ECO:0000256" key="16">
    <source>
        <dbReference type="RuleBase" id="RU003762"/>
    </source>
</evidence>
<dbReference type="PROSITE" id="PS00242">
    <property type="entry name" value="INTEGRIN_ALPHA"/>
    <property type="match status" value="1"/>
</dbReference>
<evidence type="ECO:0000256" key="10">
    <source>
        <dbReference type="ARBA" id="ARBA00023037"/>
    </source>
</evidence>
<dbReference type="FunFam" id="2.60.40.1460:FF:000001">
    <property type="entry name" value="Integrin, alpha V"/>
    <property type="match status" value="1"/>
</dbReference>
<dbReference type="EMBL" id="CYRY02004924">
    <property type="protein sequence ID" value="VCW69385.1"/>
    <property type="molecule type" value="Genomic_DNA"/>
</dbReference>
<keyword evidence="9 16" id="KW-1133">Transmembrane helix</keyword>
<evidence type="ECO:0000256" key="1">
    <source>
        <dbReference type="ARBA" id="ARBA00004479"/>
    </source>
</evidence>
<dbReference type="GO" id="GO:0005178">
    <property type="term" value="F:integrin binding"/>
    <property type="evidence" value="ECO:0007669"/>
    <property type="project" value="TreeGrafter"/>
</dbReference>
<dbReference type="GO" id="GO:0009897">
    <property type="term" value="C:external side of plasma membrane"/>
    <property type="evidence" value="ECO:0007669"/>
    <property type="project" value="TreeGrafter"/>
</dbReference>
<dbReference type="InterPro" id="IPR000413">
    <property type="entry name" value="Integrin_alpha"/>
</dbReference>
<dbReference type="GO" id="GO:0007229">
    <property type="term" value="P:integrin-mediated signaling pathway"/>
    <property type="evidence" value="ECO:0007669"/>
    <property type="project" value="UniProtKB-KW"/>
</dbReference>
<evidence type="ECO:0000256" key="11">
    <source>
        <dbReference type="ARBA" id="ARBA00023136"/>
    </source>
</evidence>
<dbReference type="PANTHER" id="PTHR23220">
    <property type="entry name" value="INTEGRIN ALPHA"/>
    <property type="match status" value="1"/>
</dbReference>
<dbReference type="InterPro" id="IPR013517">
    <property type="entry name" value="FG-GAP"/>
</dbReference>
<evidence type="ECO:0000256" key="3">
    <source>
        <dbReference type="ARBA" id="ARBA00022692"/>
    </source>
</evidence>